<dbReference type="AlphaFoldDB" id="A0A4U5N5Z4"/>
<accession>A0A4U5N5Z4</accession>
<gene>
    <name evidence="3" type="ORF">L596_018883</name>
</gene>
<dbReference type="EMBL" id="AZBU02000005">
    <property type="protein sequence ID" value="TKR78006.1"/>
    <property type="molecule type" value="Genomic_DNA"/>
</dbReference>
<keyword evidence="2" id="KW-0472">Membrane</keyword>
<feature type="transmembrane region" description="Helical" evidence="2">
    <location>
        <begin position="21"/>
        <end position="49"/>
    </location>
</feature>
<protein>
    <submittedName>
        <fullName evidence="3">Uncharacterized protein</fullName>
    </submittedName>
</protein>
<feature type="region of interest" description="Disordered" evidence="1">
    <location>
        <begin position="55"/>
        <end position="76"/>
    </location>
</feature>
<evidence type="ECO:0000313" key="3">
    <source>
        <dbReference type="EMBL" id="TKR78006.1"/>
    </source>
</evidence>
<comment type="caution">
    <text evidence="3">The sequence shown here is derived from an EMBL/GenBank/DDBJ whole genome shotgun (WGS) entry which is preliminary data.</text>
</comment>
<reference evidence="3 4" key="1">
    <citation type="journal article" date="2015" name="Genome Biol.">
        <title>Comparative genomics of Steinernema reveals deeply conserved gene regulatory networks.</title>
        <authorList>
            <person name="Dillman A.R."/>
            <person name="Macchietto M."/>
            <person name="Porter C.F."/>
            <person name="Rogers A."/>
            <person name="Williams B."/>
            <person name="Antoshechkin I."/>
            <person name="Lee M.M."/>
            <person name="Goodwin Z."/>
            <person name="Lu X."/>
            <person name="Lewis E.E."/>
            <person name="Goodrich-Blair H."/>
            <person name="Stock S.P."/>
            <person name="Adams B.J."/>
            <person name="Sternberg P.W."/>
            <person name="Mortazavi A."/>
        </authorList>
    </citation>
    <scope>NUCLEOTIDE SEQUENCE [LARGE SCALE GENOMIC DNA]</scope>
    <source>
        <strain evidence="3 4">ALL</strain>
    </source>
</reference>
<keyword evidence="4" id="KW-1185">Reference proteome</keyword>
<proteinExistence type="predicted"/>
<reference evidence="3 4" key="2">
    <citation type="journal article" date="2019" name="G3 (Bethesda)">
        <title>Hybrid Assembly of the Genome of the Entomopathogenic Nematode Steinernema carpocapsae Identifies the X-Chromosome.</title>
        <authorList>
            <person name="Serra L."/>
            <person name="Macchietto M."/>
            <person name="Macias-Munoz A."/>
            <person name="McGill C.J."/>
            <person name="Rodriguez I.M."/>
            <person name="Rodriguez B."/>
            <person name="Murad R."/>
            <person name="Mortazavi A."/>
        </authorList>
    </citation>
    <scope>NUCLEOTIDE SEQUENCE [LARGE SCALE GENOMIC DNA]</scope>
    <source>
        <strain evidence="3 4">ALL</strain>
    </source>
</reference>
<sequence>MSSPDTFRRMSTFSVQKRRSRLLKIAVSVVVVSVMALYYVISFLVLVVFQKRGPRKESNDENESQPEIEVHGSSVASSTAIISRGSISELEDDIFNDEISEFIDDSIADQSQYLLHNWSDASSAMEDRNNNGEERPER</sequence>
<evidence type="ECO:0000313" key="4">
    <source>
        <dbReference type="Proteomes" id="UP000298663"/>
    </source>
</evidence>
<name>A0A4U5N5Z4_STECR</name>
<evidence type="ECO:0000256" key="2">
    <source>
        <dbReference type="SAM" id="Phobius"/>
    </source>
</evidence>
<keyword evidence="2" id="KW-0812">Transmembrane</keyword>
<keyword evidence="2" id="KW-1133">Transmembrane helix</keyword>
<organism evidence="3 4">
    <name type="scientific">Steinernema carpocapsae</name>
    <name type="common">Entomopathogenic nematode</name>
    <dbReference type="NCBI Taxonomy" id="34508"/>
    <lineage>
        <taxon>Eukaryota</taxon>
        <taxon>Metazoa</taxon>
        <taxon>Ecdysozoa</taxon>
        <taxon>Nematoda</taxon>
        <taxon>Chromadorea</taxon>
        <taxon>Rhabditida</taxon>
        <taxon>Tylenchina</taxon>
        <taxon>Panagrolaimomorpha</taxon>
        <taxon>Strongyloidoidea</taxon>
        <taxon>Steinernematidae</taxon>
        <taxon>Steinernema</taxon>
    </lineage>
</organism>
<dbReference type="Proteomes" id="UP000298663">
    <property type="component" value="Unassembled WGS sequence"/>
</dbReference>
<evidence type="ECO:0000256" key="1">
    <source>
        <dbReference type="SAM" id="MobiDB-lite"/>
    </source>
</evidence>